<evidence type="ECO:0000256" key="7">
    <source>
        <dbReference type="ARBA" id="ARBA00022840"/>
    </source>
</evidence>
<evidence type="ECO:0000313" key="13">
    <source>
        <dbReference type="EMBL" id="MFC1443593.1"/>
    </source>
</evidence>
<dbReference type="RefSeq" id="WP_380568544.1">
    <property type="nucleotide sequence ID" value="NZ_JBEUKS010000018.1"/>
</dbReference>
<gene>
    <name evidence="13" type="ORF">ABUW04_35690</name>
</gene>
<dbReference type="InterPro" id="IPR011712">
    <property type="entry name" value="Sig_transdc_His_kin_sub3_dim/P"/>
</dbReference>
<protein>
    <recommendedName>
        <fullName evidence="2">histidine kinase</fullName>
        <ecNumber evidence="2">2.7.13.3</ecNumber>
    </recommendedName>
</protein>
<dbReference type="PANTHER" id="PTHR24421">
    <property type="entry name" value="NITRATE/NITRITE SENSOR PROTEIN NARX-RELATED"/>
    <property type="match status" value="1"/>
</dbReference>
<sequence length="375" mass="39898">MNRLPRRARTAYDLLVARRSALFDLTLAVITTGVEVGLLFNDDTPVRVVPVVLTVLAGTTLLARRRAPFAVLVAACTSAAVLVALGYSPGGAPVVVALASLADLRDRRVSAATLVPTALFLLWASISSLPIPIAAWALGSYLQTRRRYTLALEDRAATLEREREQLDLIAAQRERTAIARELHDIVAHSVTVMLIGVRGARDILPTAPEVAAETLEQVEVSAEQSLAELRRILGLLRTSDSGAQRRPQPSLDQLAGLVAGYRTAGMPVRLQLTGEARPLAGGLELSAYRIVEEALTNVLKHTEPTRVTVTLDYGRTQLDVTVEDDGGGHDRHPSSGGHGILGMRERAAVAGGSLEAHPTAGGFLVIARLPVGDAA</sequence>
<feature type="transmembrane region" description="Helical" evidence="10">
    <location>
        <begin position="46"/>
        <end position="63"/>
    </location>
</feature>
<dbReference type="InterPro" id="IPR003594">
    <property type="entry name" value="HATPase_dom"/>
</dbReference>
<keyword evidence="14" id="KW-1185">Reference proteome</keyword>
<dbReference type="InterPro" id="IPR050482">
    <property type="entry name" value="Sensor_HK_TwoCompSys"/>
</dbReference>
<dbReference type="EC" id="2.7.13.3" evidence="2"/>
<dbReference type="Pfam" id="PF07730">
    <property type="entry name" value="HisKA_3"/>
    <property type="match status" value="1"/>
</dbReference>
<keyword evidence="10" id="KW-1133">Transmembrane helix</keyword>
<comment type="caution">
    <text evidence="13">The sequence shown here is derived from an EMBL/GenBank/DDBJ whole genome shotgun (WGS) entry which is preliminary data.</text>
</comment>
<evidence type="ECO:0000313" key="14">
    <source>
        <dbReference type="Proteomes" id="UP001592581"/>
    </source>
</evidence>
<keyword evidence="8" id="KW-0902">Two-component regulatory system</keyword>
<evidence type="ECO:0000256" key="5">
    <source>
        <dbReference type="ARBA" id="ARBA00022741"/>
    </source>
</evidence>
<organism evidence="13 14">
    <name type="scientific">Streptacidiphilus jeojiensis</name>
    <dbReference type="NCBI Taxonomy" id="3229225"/>
    <lineage>
        <taxon>Bacteria</taxon>
        <taxon>Bacillati</taxon>
        <taxon>Actinomycetota</taxon>
        <taxon>Actinomycetes</taxon>
        <taxon>Kitasatosporales</taxon>
        <taxon>Streptomycetaceae</taxon>
        <taxon>Streptacidiphilus</taxon>
    </lineage>
</organism>
<dbReference type="PANTHER" id="PTHR24421:SF10">
    <property type="entry name" value="NITRATE_NITRITE SENSOR PROTEIN NARQ"/>
    <property type="match status" value="1"/>
</dbReference>
<keyword evidence="10" id="KW-0812">Transmembrane</keyword>
<accession>A0ABV6XZT2</accession>
<evidence type="ECO:0000256" key="8">
    <source>
        <dbReference type="ARBA" id="ARBA00023012"/>
    </source>
</evidence>
<dbReference type="InterPro" id="IPR036890">
    <property type="entry name" value="HATPase_C_sf"/>
</dbReference>
<dbReference type="EMBL" id="JBEUKS010000018">
    <property type="protein sequence ID" value="MFC1443593.1"/>
    <property type="molecule type" value="Genomic_DNA"/>
</dbReference>
<evidence type="ECO:0000256" key="4">
    <source>
        <dbReference type="ARBA" id="ARBA00022679"/>
    </source>
</evidence>
<evidence type="ECO:0000259" key="11">
    <source>
        <dbReference type="Pfam" id="PF02518"/>
    </source>
</evidence>
<evidence type="ECO:0000259" key="12">
    <source>
        <dbReference type="Pfam" id="PF07730"/>
    </source>
</evidence>
<feature type="region of interest" description="Disordered" evidence="9">
    <location>
        <begin position="321"/>
        <end position="340"/>
    </location>
</feature>
<name>A0ABV6XZT2_9ACTN</name>
<feature type="transmembrane region" description="Helical" evidence="10">
    <location>
        <begin position="21"/>
        <end position="40"/>
    </location>
</feature>
<dbReference type="Gene3D" id="1.20.5.1930">
    <property type="match status" value="1"/>
</dbReference>
<feature type="transmembrane region" description="Helical" evidence="10">
    <location>
        <begin position="109"/>
        <end position="138"/>
    </location>
</feature>
<reference evidence="13 14" key="1">
    <citation type="submission" date="2024-06" db="EMBL/GenBank/DDBJ databases">
        <authorList>
            <person name="Lee S.D."/>
        </authorList>
    </citation>
    <scope>NUCLEOTIDE SEQUENCE [LARGE SCALE GENOMIC DNA]</scope>
    <source>
        <strain evidence="13 14">N1-10</strain>
    </source>
</reference>
<keyword evidence="10" id="KW-0472">Membrane</keyword>
<proteinExistence type="predicted"/>
<dbReference type="CDD" id="cd16917">
    <property type="entry name" value="HATPase_UhpB-NarQ-NarX-like"/>
    <property type="match status" value="1"/>
</dbReference>
<comment type="catalytic activity">
    <reaction evidence="1">
        <text>ATP + protein L-histidine = ADP + protein N-phospho-L-histidine.</text>
        <dbReference type="EC" id="2.7.13.3"/>
    </reaction>
</comment>
<dbReference type="Proteomes" id="UP001592581">
    <property type="component" value="Unassembled WGS sequence"/>
</dbReference>
<keyword evidence="4" id="KW-0808">Transferase</keyword>
<evidence type="ECO:0000256" key="10">
    <source>
        <dbReference type="SAM" id="Phobius"/>
    </source>
</evidence>
<keyword evidence="6 13" id="KW-0418">Kinase</keyword>
<evidence type="ECO:0000256" key="3">
    <source>
        <dbReference type="ARBA" id="ARBA00022553"/>
    </source>
</evidence>
<evidence type="ECO:0000256" key="2">
    <source>
        <dbReference type="ARBA" id="ARBA00012438"/>
    </source>
</evidence>
<keyword evidence="5" id="KW-0547">Nucleotide-binding</keyword>
<dbReference type="Gene3D" id="3.30.565.10">
    <property type="entry name" value="Histidine kinase-like ATPase, C-terminal domain"/>
    <property type="match status" value="1"/>
</dbReference>
<feature type="transmembrane region" description="Helical" evidence="10">
    <location>
        <begin position="70"/>
        <end position="89"/>
    </location>
</feature>
<keyword evidence="3" id="KW-0597">Phosphoprotein</keyword>
<feature type="domain" description="Histidine kinase/HSP90-like ATPase" evidence="11">
    <location>
        <begin position="284"/>
        <end position="371"/>
    </location>
</feature>
<dbReference type="GO" id="GO:0016301">
    <property type="term" value="F:kinase activity"/>
    <property type="evidence" value="ECO:0007669"/>
    <property type="project" value="UniProtKB-KW"/>
</dbReference>
<keyword evidence="7" id="KW-0067">ATP-binding</keyword>
<dbReference type="SUPFAM" id="SSF55874">
    <property type="entry name" value="ATPase domain of HSP90 chaperone/DNA topoisomerase II/histidine kinase"/>
    <property type="match status" value="1"/>
</dbReference>
<evidence type="ECO:0000256" key="9">
    <source>
        <dbReference type="SAM" id="MobiDB-lite"/>
    </source>
</evidence>
<feature type="domain" description="Signal transduction histidine kinase subgroup 3 dimerisation and phosphoacceptor" evidence="12">
    <location>
        <begin position="174"/>
        <end position="240"/>
    </location>
</feature>
<dbReference type="Pfam" id="PF02518">
    <property type="entry name" value="HATPase_c"/>
    <property type="match status" value="1"/>
</dbReference>
<evidence type="ECO:0000256" key="1">
    <source>
        <dbReference type="ARBA" id="ARBA00000085"/>
    </source>
</evidence>
<evidence type="ECO:0000256" key="6">
    <source>
        <dbReference type="ARBA" id="ARBA00022777"/>
    </source>
</evidence>